<dbReference type="InterPro" id="IPR012944">
    <property type="entry name" value="SusD_RagB_dom"/>
</dbReference>
<dbReference type="Pfam" id="PF07980">
    <property type="entry name" value="SusD_RagB"/>
    <property type="match status" value="1"/>
</dbReference>
<sequence length="483" mass="54239">MKRIFYLLLTGATIITTPGCKKFLDIKPKGYTIPEFYEDYQKLLSNASLIRATAAYPSYITDDVLAGEDNDVTKSAAFAGYSVFKKSLYTFKNGQTFEPSDSDPFWEPAYNHIYTYNTVINNILNVPDGTAQDKKRLRAEAQVARAFEYLSLVNVYAEHYDVATAATALGVPLVLSEDINLSYERKSVAEVYAQIKKDLDEALPNLPDNVPNNFKPMKSVGYAFLSRMNLYMGDYRAALANANEALKLNSFLLDYKIYTNKKGTTWGRVCKISDGTAFPDGKQNQESVWIRYGSSSSSHLFNEVYASSDLINAYKKDLPAGATDKRFALFFCHGESNLGGGTVSFPGRELWAPYVEFNLGFSTPELYLIAAECEARVGDPARAIQLMNTLRDSRIENNQPLVANTSDDALRLVLEERRREMPFMGSTRLIDLKRLNKDPRFAKTITHTQGAQTFTLPANDKRYILPVPPKVLAVNPNIPQYER</sequence>
<organism evidence="8 9">
    <name type="scientific">Chitinophaga flava</name>
    <dbReference type="NCBI Taxonomy" id="2259036"/>
    <lineage>
        <taxon>Bacteria</taxon>
        <taxon>Pseudomonadati</taxon>
        <taxon>Bacteroidota</taxon>
        <taxon>Chitinophagia</taxon>
        <taxon>Chitinophagales</taxon>
        <taxon>Chitinophagaceae</taxon>
        <taxon>Chitinophaga</taxon>
    </lineage>
</organism>
<feature type="domain" description="RagB/SusD" evidence="6">
    <location>
        <begin position="365"/>
        <end position="481"/>
    </location>
</feature>
<keyword evidence="3" id="KW-0732">Signal</keyword>
<dbReference type="Gene3D" id="1.25.40.390">
    <property type="match status" value="1"/>
</dbReference>
<dbReference type="GO" id="GO:0009279">
    <property type="term" value="C:cell outer membrane"/>
    <property type="evidence" value="ECO:0007669"/>
    <property type="project" value="UniProtKB-SubCell"/>
</dbReference>
<comment type="caution">
    <text evidence="8">The sequence shown here is derived from an EMBL/GenBank/DDBJ whole genome shotgun (WGS) entry which is preliminary data.</text>
</comment>
<evidence type="ECO:0000313" key="9">
    <source>
        <dbReference type="Proteomes" id="UP000253410"/>
    </source>
</evidence>
<accession>A0A365Y3A0</accession>
<dbReference type="EMBL" id="QFFJ01000001">
    <property type="protein sequence ID" value="RBL93057.1"/>
    <property type="molecule type" value="Genomic_DNA"/>
</dbReference>
<keyword evidence="9" id="KW-1185">Reference proteome</keyword>
<keyword evidence="4" id="KW-0472">Membrane</keyword>
<evidence type="ECO:0000259" key="7">
    <source>
        <dbReference type="Pfam" id="PF14322"/>
    </source>
</evidence>
<evidence type="ECO:0000256" key="2">
    <source>
        <dbReference type="ARBA" id="ARBA00006275"/>
    </source>
</evidence>
<dbReference type="OrthoDB" id="697229at2"/>
<gene>
    <name evidence="8" type="ORF">DF182_10940</name>
</gene>
<evidence type="ECO:0000256" key="4">
    <source>
        <dbReference type="ARBA" id="ARBA00023136"/>
    </source>
</evidence>
<comment type="similarity">
    <text evidence="2">Belongs to the SusD family.</text>
</comment>
<evidence type="ECO:0000256" key="3">
    <source>
        <dbReference type="ARBA" id="ARBA00022729"/>
    </source>
</evidence>
<dbReference type="SUPFAM" id="SSF48452">
    <property type="entry name" value="TPR-like"/>
    <property type="match status" value="1"/>
</dbReference>
<reference evidence="8 9" key="1">
    <citation type="submission" date="2018-05" db="EMBL/GenBank/DDBJ databases">
        <title>Chitinophaga sp. K3CV102501T nov., isolated from isolated from a monsoon evergreen broad-leaved forest soil.</title>
        <authorList>
            <person name="Lv Y."/>
        </authorList>
    </citation>
    <scope>NUCLEOTIDE SEQUENCE [LARGE SCALE GENOMIC DNA]</scope>
    <source>
        <strain evidence="8 9">GDMCC 1.1325</strain>
    </source>
</reference>
<name>A0A365Y3A0_9BACT</name>
<feature type="domain" description="SusD-like N-terminal" evidence="7">
    <location>
        <begin position="22"/>
        <end position="230"/>
    </location>
</feature>
<keyword evidence="5" id="KW-0998">Cell outer membrane</keyword>
<evidence type="ECO:0000259" key="6">
    <source>
        <dbReference type="Pfam" id="PF07980"/>
    </source>
</evidence>
<comment type="subcellular location">
    <subcellularLocation>
        <location evidence="1">Cell outer membrane</location>
    </subcellularLocation>
</comment>
<evidence type="ECO:0000313" key="8">
    <source>
        <dbReference type="EMBL" id="RBL93057.1"/>
    </source>
</evidence>
<dbReference type="Pfam" id="PF14322">
    <property type="entry name" value="SusD-like_3"/>
    <property type="match status" value="1"/>
</dbReference>
<dbReference type="AlphaFoldDB" id="A0A365Y3A0"/>
<dbReference type="InterPro" id="IPR011990">
    <property type="entry name" value="TPR-like_helical_dom_sf"/>
</dbReference>
<evidence type="ECO:0000256" key="5">
    <source>
        <dbReference type="ARBA" id="ARBA00023237"/>
    </source>
</evidence>
<protein>
    <submittedName>
        <fullName evidence="8">RagB/SusD family nutrient uptake outer membrane protein</fullName>
    </submittedName>
</protein>
<dbReference type="RefSeq" id="WP_113615653.1">
    <property type="nucleotide sequence ID" value="NZ_QFFJ01000001.1"/>
</dbReference>
<proteinExistence type="inferred from homology"/>
<evidence type="ECO:0000256" key="1">
    <source>
        <dbReference type="ARBA" id="ARBA00004442"/>
    </source>
</evidence>
<dbReference type="InterPro" id="IPR033985">
    <property type="entry name" value="SusD-like_N"/>
</dbReference>
<dbReference type="Proteomes" id="UP000253410">
    <property type="component" value="Unassembled WGS sequence"/>
</dbReference>